<dbReference type="PANTHER" id="PTHR10013:SF0">
    <property type="entry name" value="GENERAL VESICULAR TRANSPORT FACTOR P115"/>
    <property type="match status" value="1"/>
</dbReference>
<feature type="region of interest" description="Disordered" evidence="5">
    <location>
        <begin position="970"/>
        <end position="1023"/>
    </location>
</feature>
<evidence type="ECO:0000256" key="1">
    <source>
        <dbReference type="ARBA" id="ARBA00004555"/>
    </source>
</evidence>
<dbReference type="GO" id="GO:0035493">
    <property type="term" value="P:SNARE complex assembly"/>
    <property type="evidence" value="ECO:0007669"/>
    <property type="project" value="EnsemblFungi"/>
</dbReference>
<dbReference type="GeneID" id="8201175"/>
<dbReference type="OMA" id="GERRHEN"/>
<dbReference type="GO" id="GO:0006888">
    <property type="term" value="P:endoplasmic reticulum to Golgi vesicle-mediated transport"/>
    <property type="evidence" value="ECO:0007669"/>
    <property type="project" value="EnsemblFungi"/>
</dbReference>
<dbReference type="InterPro" id="IPR011989">
    <property type="entry name" value="ARM-like"/>
</dbReference>
<organism evidence="8 9">
    <name type="scientific">Komagataella phaffii (strain GS115 / ATCC 20864)</name>
    <name type="common">Yeast</name>
    <name type="synonym">Pichia pastoris</name>
    <dbReference type="NCBI Taxonomy" id="644223"/>
    <lineage>
        <taxon>Eukaryota</taxon>
        <taxon>Fungi</taxon>
        <taxon>Dikarya</taxon>
        <taxon>Ascomycota</taxon>
        <taxon>Saccharomycotina</taxon>
        <taxon>Pichiomycetes</taxon>
        <taxon>Pichiales</taxon>
        <taxon>Pichiaceae</taxon>
        <taxon>Komagataella</taxon>
    </lineage>
</organism>
<dbReference type="RefSeq" id="XP_002493494.1">
    <property type="nucleotide sequence ID" value="XM_002493449.1"/>
</dbReference>
<dbReference type="GO" id="GO:0000139">
    <property type="term" value="C:Golgi membrane"/>
    <property type="evidence" value="ECO:0007669"/>
    <property type="project" value="EnsemblFungi"/>
</dbReference>
<gene>
    <name evidence="8" type="ordered locus">PAS_chr4_0088</name>
</gene>
<dbReference type="OrthoDB" id="198977at2759"/>
<dbReference type="GO" id="GO:0048280">
    <property type="term" value="P:vesicle fusion with Golgi apparatus"/>
    <property type="evidence" value="ECO:0007669"/>
    <property type="project" value="InterPro"/>
</dbReference>
<feature type="coiled-coil region" evidence="4">
    <location>
        <begin position="1111"/>
        <end position="1379"/>
    </location>
</feature>
<dbReference type="InterPro" id="IPR006955">
    <property type="entry name" value="Uso1_p115_C"/>
</dbReference>
<evidence type="ECO:0000256" key="2">
    <source>
        <dbReference type="ARBA" id="ARBA00023034"/>
    </source>
</evidence>
<accession>C4R6U0</accession>
<feature type="domain" description="Vesicle tethering protein Uso1/P115-like head" evidence="6">
    <location>
        <begin position="362"/>
        <end position="708"/>
    </location>
</feature>
<evidence type="ECO:0000259" key="6">
    <source>
        <dbReference type="Pfam" id="PF04869"/>
    </source>
</evidence>
<protein>
    <submittedName>
        <fullName evidence="8">Essential protein involved in intracellular protein transport</fullName>
    </submittedName>
</protein>
<dbReference type="InterPro" id="IPR006953">
    <property type="entry name" value="Vesicle_Uso1_P115_head"/>
</dbReference>
<reference evidence="8 9" key="1">
    <citation type="journal article" date="2009" name="Nat. Biotechnol.">
        <title>Genome sequence of the recombinant protein production host Pichia pastoris.</title>
        <authorList>
            <person name="De Schutter K."/>
            <person name="Lin Y.C."/>
            <person name="Tiels P."/>
            <person name="Van Hecke A."/>
            <person name="Glinka S."/>
            <person name="Weber-Lehmann J."/>
            <person name="Rouze P."/>
            <person name="Van de Peer Y."/>
            <person name="Callewaert N."/>
        </authorList>
    </citation>
    <scope>NUCLEOTIDE SEQUENCE [LARGE SCALE GENOMIC DNA]</scope>
    <source>
        <strain evidence="9">GS115 / ATCC 20864</strain>
    </source>
</reference>
<feature type="domain" description="Uso1/p115-like vesicle tethering protein C-terminal" evidence="7">
    <location>
        <begin position="1294"/>
        <end position="1403"/>
    </location>
</feature>
<dbReference type="GO" id="GO:0048211">
    <property type="term" value="P:Golgi vesicle docking"/>
    <property type="evidence" value="ECO:0007669"/>
    <property type="project" value="EnsemblFungi"/>
</dbReference>
<feature type="coiled-coil region" evidence="4">
    <location>
        <begin position="802"/>
        <end position="871"/>
    </location>
</feature>
<keyword evidence="9" id="KW-1185">Reference proteome</keyword>
<dbReference type="GO" id="GO:0005795">
    <property type="term" value="C:Golgi stack"/>
    <property type="evidence" value="ECO:0007669"/>
    <property type="project" value="TreeGrafter"/>
</dbReference>
<dbReference type="InterPro" id="IPR024095">
    <property type="entry name" value="Vesicle_P115"/>
</dbReference>
<sequence length="1404" mass="160297">MFSGLRSKKTEVDPEGVIETICDRLSNATLLTDRRAAVLSLKNFSRDYRESVIGNGLKGLVSTLHKDIQDIDVVKAVLETLLILFIRGESDEDQTRSLISEQSRAQNGKYPSPSLLAGEVRMDQFSLLVADELTQAPENFDLLLKILDSEIGHDFYIKIYTIQILEALVSCRPSRSKECIVSSPLGTPLLVSLLDDPNEPIRNEIILLLMGLVNQNNNIQKLVVFQNCFDKLFEIIELEGGIRGSIVVQDCLTLICNLLEYNASNQKTFLETNCIPKLQSVLSFPLVEEIVWNPQRLSNHVTTLEIIRIFLQGGGDELREFQSKLAAADILLIGLKLVFIKDIPNKIRGVALLTISDLIRGNSEIQYQFSQIDVPYIDPSFPSQLQKFDQVIPVTIALLNWCLHSNSVHIFDIRVAAYQCLEAYFQDNEEAIVAFTEDQVESFKHQRFYYSDTVPMSEDDSRDNDATLIENGNANTLIRRKDSPKATPTPQGNIFQTLLTYDATVNLNPYRIWFASYILMALINGSEQTMSTLLDLTVGDASEGDEVVFAIQTMLELLVTNLPHADSRIIVAYLMLLIYIFYENFEAVDGFLEETSNTTSLLDYLSRPSNEDLLVQGLIHMLLGVIYEFSRKESPICRKDLLTLLSKHVSVNAYCLKITELNLQIFSKYSPDIIFDPPTGDNGLPEVYLNPFFVDLVKENLPRIRNALSHDPNSNPVLRLDYESYETLENDFQELSSAFEIYKNEYEDISEKYKVLTESNSLLEEEYESLKSKFSNVDTKFAEVWNSNESLEKEHSELLVSFNECKKTLQELEQTSKQLAEAKTKLEEEKSEDYEQIKKMAKNLFTIGKENEEYKKIKKEQEKLDKKHEAELDTLHKDIEVRDSVIKEFQTQLSGLRSQVKEKDSAYANLMQKLRESASLIKRLQSENSSLKDGMAALRQEVSSSRNNSSDYRKESDETIRKLQEKVQDMEQGMRNSGTLNVQSQDKDESLETNIATQSPSPKIERSELNKEMEDSQGLQDPSQEHKNVLVLSASSTVPPDQQIEEEISNGKEPDSQAVVRELEEKLAQTTKHLLELKLKVDGAGADEAPIKIEQLTTALETTKDQLMTVTMEYNEKLDEMKGEKNALQSSIFTLNGRREEMEQELKESKEHTIELEELINAQKESNKELESKLQESTDSLKRQSEILVELDKEKQLLEERINNLESQLAEISSDHETLVPEDEEHGRLLHLKDKEIEELKTKVDGLEDEKSKLSTELNLIQEDIYEVKRSLQDQIRELAEEKFNLQNSLNSIESEKKKPETDLLEQIKLLKGQLDEKDRLIQTLEQGQDEEELQKKPESGNEESLKLKSIVHDLETELQENQSQLDDLMLVMLDLEAKKAHYKKLAMEHGETISEDESEENES</sequence>
<dbReference type="FunCoup" id="C4R6U0">
    <property type="interactions" value="273"/>
</dbReference>
<dbReference type="GO" id="GO:0006886">
    <property type="term" value="P:intracellular protein transport"/>
    <property type="evidence" value="ECO:0007669"/>
    <property type="project" value="InterPro"/>
</dbReference>
<evidence type="ECO:0000313" key="9">
    <source>
        <dbReference type="Proteomes" id="UP000000314"/>
    </source>
</evidence>
<feature type="compositionally biased region" description="Polar residues" evidence="5">
    <location>
        <begin position="992"/>
        <end position="1001"/>
    </location>
</feature>
<name>C4R6U0_KOMPG</name>
<dbReference type="SUPFAM" id="SSF48371">
    <property type="entry name" value="ARM repeat"/>
    <property type="match status" value="1"/>
</dbReference>
<dbReference type="STRING" id="644223.C4R6U0"/>
<dbReference type="Pfam" id="PF04871">
    <property type="entry name" value="Uso1_p115_C"/>
    <property type="match status" value="1"/>
</dbReference>
<dbReference type="GO" id="GO:0005783">
    <property type="term" value="C:endoplasmic reticulum"/>
    <property type="evidence" value="ECO:0007669"/>
    <property type="project" value="TreeGrafter"/>
</dbReference>
<dbReference type="Pfam" id="PF04869">
    <property type="entry name" value="Uso1_p115_head"/>
    <property type="match status" value="1"/>
</dbReference>
<feature type="compositionally biased region" description="Basic and acidic residues" evidence="5">
    <location>
        <begin position="1003"/>
        <end position="1014"/>
    </location>
</feature>
<feature type="coiled-coil region" evidence="4">
    <location>
        <begin position="725"/>
        <end position="773"/>
    </location>
</feature>
<dbReference type="Gene3D" id="1.25.10.10">
    <property type="entry name" value="Leucine-rich Repeat Variant"/>
    <property type="match status" value="1"/>
</dbReference>
<evidence type="ECO:0000256" key="3">
    <source>
        <dbReference type="ARBA" id="ARBA00023054"/>
    </source>
</evidence>
<evidence type="ECO:0000313" key="8">
    <source>
        <dbReference type="EMBL" id="CAY71315.1"/>
    </source>
</evidence>
<proteinExistence type="predicted"/>
<dbReference type="HOGENOM" id="CLU_001063_1_0_1"/>
<dbReference type="GO" id="GO:0012507">
    <property type="term" value="C:ER to Golgi transport vesicle membrane"/>
    <property type="evidence" value="ECO:0007669"/>
    <property type="project" value="EnsemblFungi"/>
</dbReference>
<evidence type="ECO:0000259" key="7">
    <source>
        <dbReference type="Pfam" id="PF04871"/>
    </source>
</evidence>
<comment type="subcellular location">
    <subcellularLocation>
        <location evidence="1">Golgi apparatus</location>
    </subcellularLocation>
</comment>
<dbReference type="InParanoid" id="C4R6U0"/>
<evidence type="ECO:0000256" key="4">
    <source>
        <dbReference type="SAM" id="Coils"/>
    </source>
</evidence>
<dbReference type="eggNOG" id="KOG0946">
    <property type="taxonomic scope" value="Eukaryota"/>
</dbReference>
<keyword evidence="2" id="KW-0333">Golgi apparatus</keyword>
<dbReference type="PANTHER" id="PTHR10013">
    <property type="entry name" value="GENERAL VESICULAR TRANSPORT FACTOR P115"/>
    <property type="match status" value="1"/>
</dbReference>
<feature type="region of interest" description="Disordered" evidence="5">
    <location>
        <begin position="940"/>
        <end position="959"/>
    </location>
</feature>
<evidence type="ECO:0000256" key="5">
    <source>
        <dbReference type="SAM" id="MobiDB-lite"/>
    </source>
</evidence>
<dbReference type="Proteomes" id="UP000000314">
    <property type="component" value="Chromosome 4"/>
</dbReference>
<feature type="compositionally biased region" description="Polar residues" evidence="5">
    <location>
        <begin position="974"/>
        <end position="984"/>
    </location>
</feature>
<dbReference type="InterPro" id="IPR016024">
    <property type="entry name" value="ARM-type_fold"/>
</dbReference>
<dbReference type="KEGG" id="ppa:PAS_chr4_0088"/>
<feature type="compositionally biased region" description="Polar residues" evidence="5">
    <location>
        <begin position="941"/>
        <end position="950"/>
    </location>
</feature>
<keyword evidence="3 4" id="KW-0175">Coiled coil</keyword>
<dbReference type="EMBL" id="FN392322">
    <property type="protein sequence ID" value="CAY71315.1"/>
    <property type="molecule type" value="Genomic_DNA"/>
</dbReference>